<keyword evidence="1" id="KW-0812">Transmembrane</keyword>
<feature type="transmembrane region" description="Helical" evidence="1">
    <location>
        <begin position="50"/>
        <end position="71"/>
    </location>
</feature>
<dbReference type="EMBL" id="BMAT01006034">
    <property type="protein sequence ID" value="GFS04752.1"/>
    <property type="molecule type" value="Genomic_DNA"/>
</dbReference>
<organism evidence="3 4">
    <name type="scientific">Elysia marginata</name>
    <dbReference type="NCBI Taxonomy" id="1093978"/>
    <lineage>
        <taxon>Eukaryota</taxon>
        <taxon>Metazoa</taxon>
        <taxon>Spiralia</taxon>
        <taxon>Lophotrochozoa</taxon>
        <taxon>Mollusca</taxon>
        <taxon>Gastropoda</taxon>
        <taxon>Heterobranchia</taxon>
        <taxon>Euthyneura</taxon>
        <taxon>Panpulmonata</taxon>
        <taxon>Sacoglossa</taxon>
        <taxon>Placobranchoidea</taxon>
        <taxon>Plakobranchidae</taxon>
        <taxon>Elysia</taxon>
    </lineage>
</organism>
<keyword evidence="1" id="KW-1133">Transmembrane helix</keyword>
<evidence type="ECO:0000256" key="1">
    <source>
        <dbReference type="SAM" id="Phobius"/>
    </source>
</evidence>
<gene>
    <name evidence="3" type="ORF">ElyMa_002919400</name>
</gene>
<proteinExistence type="predicted"/>
<feature type="transmembrane region" description="Helical" evidence="1">
    <location>
        <begin position="83"/>
        <end position="104"/>
    </location>
</feature>
<keyword evidence="4" id="KW-1185">Reference proteome</keyword>
<evidence type="ECO:0000313" key="3">
    <source>
        <dbReference type="EMBL" id="GFS04752.1"/>
    </source>
</evidence>
<evidence type="ECO:0000259" key="2">
    <source>
        <dbReference type="Pfam" id="PF20967"/>
    </source>
</evidence>
<dbReference type="AlphaFoldDB" id="A0AAV4I6U9"/>
<reference evidence="3 4" key="1">
    <citation type="journal article" date="2021" name="Elife">
        <title>Chloroplast acquisition without the gene transfer in kleptoplastic sea slugs, Plakobranchus ocellatus.</title>
        <authorList>
            <person name="Maeda T."/>
            <person name="Takahashi S."/>
            <person name="Yoshida T."/>
            <person name="Shimamura S."/>
            <person name="Takaki Y."/>
            <person name="Nagai Y."/>
            <person name="Toyoda A."/>
            <person name="Suzuki Y."/>
            <person name="Arimoto A."/>
            <person name="Ishii H."/>
            <person name="Satoh N."/>
            <person name="Nishiyama T."/>
            <person name="Hasebe M."/>
            <person name="Maruyama T."/>
            <person name="Minagawa J."/>
            <person name="Obokata J."/>
            <person name="Shigenobu S."/>
        </authorList>
    </citation>
    <scope>NUCLEOTIDE SEQUENCE [LARGE SCALE GENOMIC DNA]</scope>
</reference>
<feature type="domain" description="Adenylate cyclase MASE7" evidence="2">
    <location>
        <begin position="23"/>
        <end position="97"/>
    </location>
</feature>
<dbReference type="InterPro" id="IPR048432">
    <property type="entry name" value="MASE7"/>
</dbReference>
<feature type="transmembrane region" description="Helical" evidence="1">
    <location>
        <begin position="20"/>
        <end position="43"/>
    </location>
</feature>
<dbReference type="Pfam" id="PF20967">
    <property type="entry name" value="MASE7"/>
    <property type="match status" value="1"/>
</dbReference>
<sequence>MATTGTDPSAVYFELSPKLVLLVRVVNVATLVMVALSVIFCFVQVKENTSYYLLVVNLAISALVFLVVNWWYRSGDLGSEKYWFILVICTVILLQCISTDMFVFKKEQHRHTTPAPPRTTVPFSWATNVPASTKNPPSSLLSLINESLLMMNQNS</sequence>
<protein>
    <recommendedName>
        <fullName evidence="2">Adenylate cyclase MASE7 domain-containing protein</fullName>
    </recommendedName>
</protein>
<name>A0AAV4I6U9_9GAST</name>
<evidence type="ECO:0000313" key="4">
    <source>
        <dbReference type="Proteomes" id="UP000762676"/>
    </source>
</evidence>
<comment type="caution">
    <text evidence="3">The sequence shown here is derived from an EMBL/GenBank/DDBJ whole genome shotgun (WGS) entry which is preliminary data.</text>
</comment>
<keyword evidence="1" id="KW-0472">Membrane</keyword>
<dbReference type="Proteomes" id="UP000762676">
    <property type="component" value="Unassembled WGS sequence"/>
</dbReference>
<accession>A0AAV4I6U9</accession>